<keyword evidence="2" id="KW-1185">Reference proteome</keyword>
<evidence type="ECO:0000313" key="2">
    <source>
        <dbReference type="Proteomes" id="UP000499080"/>
    </source>
</evidence>
<dbReference type="EMBL" id="BGPR01004859">
    <property type="protein sequence ID" value="GBN04108.1"/>
    <property type="molecule type" value="Genomic_DNA"/>
</dbReference>
<dbReference type="Proteomes" id="UP000499080">
    <property type="component" value="Unassembled WGS sequence"/>
</dbReference>
<dbReference type="AlphaFoldDB" id="A0A4Y2KPB8"/>
<sequence length="120" mass="13440">MALACPLPVIVRASYGRGRSVIGDGCRTRPIAAIVTQMQRTASRQALRKLSALSQHRRISGRGVCLGEKNSSNHPQIEQYDSWKGSGCTCWRRRRRDVSGYVVLQSECVRSSYNRNNTMV</sequence>
<reference evidence="1 2" key="1">
    <citation type="journal article" date="2019" name="Sci. Rep.">
        <title>Orb-weaving spider Araneus ventricosus genome elucidates the spidroin gene catalogue.</title>
        <authorList>
            <person name="Kono N."/>
            <person name="Nakamura H."/>
            <person name="Ohtoshi R."/>
            <person name="Moran D.A.P."/>
            <person name="Shinohara A."/>
            <person name="Yoshida Y."/>
            <person name="Fujiwara M."/>
            <person name="Mori M."/>
            <person name="Tomita M."/>
            <person name="Arakawa K."/>
        </authorList>
    </citation>
    <scope>NUCLEOTIDE SEQUENCE [LARGE SCALE GENOMIC DNA]</scope>
</reference>
<name>A0A4Y2KPB8_ARAVE</name>
<evidence type="ECO:0000313" key="1">
    <source>
        <dbReference type="EMBL" id="GBN04108.1"/>
    </source>
</evidence>
<protein>
    <submittedName>
        <fullName evidence="1">Uncharacterized protein</fullName>
    </submittedName>
</protein>
<comment type="caution">
    <text evidence="1">The sequence shown here is derived from an EMBL/GenBank/DDBJ whole genome shotgun (WGS) entry which is preliminary data.</text>
</comment>
<proteinExistence type="predicted"/>
<organism evidence="1 2">
    <name type="scientific">Araneus ventricosus</name>
    <name type="common">Orbweaver spider</name>
    <name type="synonym">Epeira ventricosa</name>
    <dbReference type="NCBI Taxonomy" id="182803"/>
    <lineage>
        <taxon>Eukaryota</taxon>
        <taxon>Metazoa</taxon>
        <taxon>Ecdysozoa</taxon>
        <taxon>Arthropoda</taxon>
        <taxon>Chelicerata</taxon>
        <taxon>Arachnida</taxon>
        <taxon>Araneae</taxon>
        <taxon>Araneomorphae</taxon>
        <taxon>Entelegynae</taxon>
        <taxon>Araneoidea</taxon>
        <taxon>Araneidae</taxon>
        <taxon>Araneus</taxon>
    </lineage>
</organism>
<gene>
    <name evidence="1" type="ORF">AVEN_88939_1</name>
</gene>
<accession>A0A4Y2KPB8</accession>